<evidence type="ECO:0000313" key="1">
    <source>
        <dbReference type="EMBL" id="KAJ9106815.1"/>
    </source>
</evidence>
<evidence type="ECO:0000313" key="2">
    <source>
        <dbReference type="Proteomes" id="UP001230649"/>
    </source>
</evidence>
<dbReference type="EMBL" id="JASBWS010000041">
    <property type="protein sequence ID" value="KAJ9106815.1"/>
    <property type="molecule type" value="Genomic_DNA"/>
</dbReference>
<protein>
    <submittedName>
        <fullName evidence="1">Uncharacterized protein</fullName>
    </submittedName>
</protein>
<dbReference type="Proteomes" id="UP001230649">
    <property type="component" value="Unassembled WGS sequence"/>
</dbReference>
<name>A0ACC2W6T5_9TREE</name>
<accession>A0ACC2W6T5</accession>
<organism evidence="1 2">
    <name type="scientific">Naganishia adeliensis</name>
    <dbReference type="NCBI Taxonomy" id="92952"/>
    <lineage>
        <taxon>Eukaryota</taxon>
        <taxon>Fungi</taxon>
        <taxon>Dikarya</taxon>
        <taxon>Basidiomycota</taxon>
        <taxon>Agaricomycotina</taxon>
        <taxon>Tremellomycetes</taxon>
        <taxon>Filobasidiales</taxon>
        <taxon>Filobasidiaceae</taxon>
        <taxon>Naganishia</taxon>
    </lineage>
</organism>
<reference evidence="1" key="1">
    <citation type="submission" date="2023-04" db="EMBL/GenBank/DDBJ databases">
        <title>Draft Genome sequencing of Naganishia species isolated from polar environments using Oxford Nanopore Technology.</title>
        <authorList>
            <person name="Leo P."/>
            <person name="Venkateswaran K."/>
        </authorList>
    </citation>
    <scope>NUCLEOTIDE SEQUENCE</scope>
    <source>
        <strain evidence="1">MNA-CCFEE 5262</strain>
    </source>
</reference>
<sequence length="962" mass="104945">MATSTTTSSRSKTLPSGPSSMPGNGHPAPVTHNGASGSEQYATPRSRGQRQVGDWILGKTIGAGSMGKVKIVVHQHTKEKCAVKIIPRYTPQTRAASGERYENPDEAAKAAARDASKETRTIREASISLLLHHPYICGMREMIVHANHYYMVFEFIDGGQMLDYIISHGRLRERAARKFARQIGSALVYCHRNSIVHRDLKIENILISKAGNCKIIDFGLSNLFSPYDHLSTFCGSLYFAAPELLNAKVYTGPEVDVWSFGIVLYVLVCGKVPFDDQSMPALHAKIKRGLVEYPAWLSAECKALLCRMLVTDPAQRATMTEVLASPWLNKGYETQPDTHLIRREPLRIDELDPEVIRGMAGFEFGTADEVETRLRDVLMSSTYRVALSDWEQRRDKTRRDKGWANEASQGNDDAINSSNSSVDTTTPLSPSKAKPNRRFSGLDFYKKKLFNGNSKGEDEKPGHGSSGQRASDSSRYKEPLDPTRGFHPLISVYYLVREKMERERVYGPGQFASSELSLENQQQMLDQFAAGPTATIPNGRQSAQGTFAMQVPRLPIPASTHIAGTTYDPMPSPGIQLPSASYQQQALPRPRTRGDNAAPGDQASRNAAAVGAGIMQHPEADAEKSQLDKLDRVPGTNQHRRSHSLSQPAPHTEAAPPVQSPGYRNTASGIYGASAPIRASASAEETSNGDLPAESAAIDMVSASRRQSEQTRDSQLLNPIESLSFMEKLNLQRSGSMAYPRTPPRESQSFSHAPQSAPNKRRGATENSSTPMPYTGTSQTPSSLAPMEAKPVYLKGLFSVATTTTKSVPTLQADIARVLDRIGIKHRVSKGGFECVHVPSIDVTSVLSPEALAANHASQSKATGSLVQNGRNDSVSSGGHGVPSAAFNGHQRNNQPSFAEEDFDAWAYSGSGGAGSALLVKFEISIVKVPWLGLNGIQFRRMGGDGWQYQMLAKRILLEMRL</sequence>
<comment type="caution">
    <text evidence="1">The sequence shown here is derived from an EMBL/GenBank/DDBJ whole genome shotgun (WGS) entry which is preliminary data.</text>
</comment>
<keyword evidence="2" id="KW-1185">Reference proteome</keyword>
<gene>
    <name evidence="1" type="ORF">QFC20_004005</name>
</gene>
<proteinExistence type="predicted"/>